<organism evidence="2 3">
    <name type="scientific">Diatrype stigma</name>
    <dbReference type="NCBI Taxonomy" id="117547"/>
    <lineage>
        <taxon>Eukaryota</taxon>
        <taxon>Fungi</taxon>
        <taxon>Dikarya</taxon>
        <taxon>Ascomycota</taxon>
        <taxon>Pezizomycotina</taxon>
        <taxon>Sordariomycetes</taxon>
        <taxon>Xylariomycetidae</taxon>
        <taxon>Xylariales</taxon>
        <taxon>Diatrypaceae</taxon>
        <taxon>Diatrype</taxon>
    </lineage>
</organism>
<name>A0AAN9UXC2_9PEZI</name>
<proteinExistence type="predicted"/>
<evidence type="ECO:0000313" key="2">
    <source>
        <dbReference type="EMBL" id="KAK7757314.1"/>
    </source>
</evidence>
<dbReference type="EMBL" id="JAKJXP020000003">
    <property type="protein sequence ID" value="KAK7757314.1"/>
    <property type="molecule type" value="Genomic_DNA"/>
</dbReference>
<dbReference type="InterPro" id="IPR052400">
    <property type="entry name" value="Zn2-C6_fungal_TF"/>
</dbReference>
<feature type="region of interest" description="Disordered" evidence="1">
    <location>
        <begin position="475"/>
        <end position="511"/>
    </location>
</feature>
<dbReference type="Proteomes" id="UP001320420">
    <property type="component" value="Unassembled WGS sequence"/>
</dbReference>
<dbReference type="PANTHER" id="PTHR47657">
    <property type="entry name" value="STEROL REGULATORY ELEMENT-BINDING PROTEIN ECM22"/>
    <property type="match status" value="1"/>
</dbReference>
<feature type="region of interest" description="Disordered" evidence="1">
    <location>
        <begin position="336"/>
        <end position="367"/>
    </location>
</feature>
<comment type="caution">
    <text evidence="2">The sequence shown here is derived from an EMBL/GenBank/DDBJ whole genome shotgun (WGS) entry which is preliminary data.</text>
</comment>
<feature type="compositionally biased region" description="Basic and acidic residues" evidence="1">
    <location>
        <begin position="475"/>
        <end position="487"/>
    </location>
</feature>
<sequence length="511" mass="54797">MKDAPAARAARATGKNDVKPVLSFSAGAAVAAAAAAAASSSASSPASTGSNFARDDVPVFQHHGPLRGQARSHSPPQSSSSQSPAAAAAAAAGILGRSSNHVSSYPSPSPSGYGFPEGDFDLPETRDRRLWEMRLLHNQQTEMIQVFPTSQSSAIVRLWSHVMPEMALRDGGALLHIILASSALNLWHKSIRKRSSTGSGSGSDSASDSAERDLLMELQTRYLTMCFQAQRRDVANLSSRNADYVCFTSLKIVSHSVALVQTLPAPPEPEPWEPPLQWLHMGRGADEVFRRAAGLVSPEDGDQIMTFLNSPPALLDEDTTSYDRSRLAWLLDDPGGAEASRGGRAAAEGGGGGDRAEDRDELEDGPEARQAYEKAISYTCSVQGAIERGEPVFAIVRRLAAFSVFVPPAYTQLLAERRPRAMVILAHFMALWLDYEDIWLIGQGGRRQIRGILANLPPEWRGKLDGLLPLLRRREEGEREGEGDARRRPPCQEGGGGGGAGVRHSGAAIPS</sequence>
<keyword evidence="3" id="KW-1185">Reference proteome</keyword>
<gene>
    <name evidence="2" type="ORF">SLS62_000864</name>
</gene>
<accession>A0AAN9UXC2</accession>
<dbReference type="AlphaFoldDB" id="A0AAN9UXC2"/>
<dbReference type="PANTHER" id="PTHR47657:SF14">
    <property type="entry name" value="ZN(2)-C6 FUNGAL-TYPE DOMAIN-CONTAINING PROTEIN"/>
    <property type="match status" value="1"/>
</dbReference>
<reference evidence="2 3" key="1">
    <citation type="submission" date="2024-02" db="EMBL/GenBank/DDBJ databases">
        <title>De novo assembly and annotation of 12 fungi associated with fruit tree decline syndrome in Ontario, Canada.</title>
        <authorList>
            <person name="Sulman M."/>
            <person name="Ellouze W."/>
            <person name="Ilyukhin E."/>
        </authorList>
    </citation>
    <scope>NUCLEOTIDE SEQUENCE [LARGE SCALE GENOMIC DNA]</scope>
    <source>
        <strain evidence="2 3">M11/M66-122</strain>
    </source>
</reference>
<feature type="compositionally biased region" description="Low complexity" evidence="1">
    <location>
        <begin position="336"/>
        <end position="347"/>
    </location>
</feature>
<feature type="region of interest" description="Disordered" evidence="1">
    <location>
        <begin position="35"/>
        <end position="119"/>
    </location>
</feature>
<evidence type="ECO:0000256" key="1">
    <source>
        <dbReference type="SAM" id="MobiDB-lite"/>
    </source>
</evidence>
<evidence type="ECO:0000313" key="3">
    <source>
        <dbReference type="Proteomes" id="UP001320420"/>
    </source>
</evidence>
<protein>
    <submittedName>
        <fullName evidence="2">Uncharacterized protein</fullName>
    </submittedName>
</protein>
<feature type="compositionally biased region" description="Low complexity" evidence="1">
    <location>
        <begin position="69"/>
        <end position="106"/>
    </location>
</feature>
<feature type="compositionally biased region" description="Low complexity" evidence="1">
    <location>
        <begin position="35"/>
        <end position="47"/>
    </location>
</feature>
<dbReference type="GO" id="GO:0000981">
    <property type="term" value="F:DNA-binding transcription factor activity, RNA polymerase II-specific"/>
    <property type="evidence" value="ECO:0007669"/>
    <property type="project" value="TreeGrafter"/>
</dbReference>